<dbReference type="OrthoDB" id="3532227at2759"/>
<dbReference type="AlphaFoldDB" id="A0A4Z1IHL0"/>
<dbReference type="EMBL" id="PQXN01000052">
    <property type="protein sequence ID" value="TGO58660.1"/>
    <property type="molecule type" value="Genomic_DNA"/>
</dbReference>
<evidence type="ECO:0000313" key="2">
    <source>
        <dbReference type="Proteomes" id="UP000297527"/>
    </source>
</evidence>
<keyword evidence="2" id="KW-1185">Reference proteome</keyword>
<dbReference type="Proteomes" id="UP000297527">
    <property type="component" value="Unassembled WGS sequence"/>
</dbReference>
<sequence length="234" mass="26851">MSEQLSQVTDTNITSEAQKINDYSEYSWSIISEVTARLQGTPYAKLWRTSMEKFAVTRSISDTQKELGELVANAPLPSDLLKSKIEPFLVMPTNTQDERDAARLRLHGILDMPCYEFPPGYPTMYEMEIFRGNLKEYLGLESENQFWKIYNGFPGNKGANTKESNAAREDLLELLGEHDELLESREIGQLGIGRFALYRVEVMVMDCRFEGWGCRILNPRLVNMMLRKYIASLL</sequence>
<comment type="caution">
    <text evidence="1">The sequence shown here is derived from an EMBL/GenBank/DDBJ whole genome shotgun (WGS) entry which is preliminary data.</text>
</comment>
<organism evidence="1 2">
    <name type="scientific">Botryotinia convoluta</name>
    <dbReference type="NCBI Taxonomy" id="54673"/>
    <lineage>
        <taxon>Eukaryota</taxon>
        <taxon>Fungi</taxon>
        <taxon>Dikarya</taxon>
        <taxon>Ascomycota</taxon>
        <taxon>Pezizomycotina</taxon>
        <taxon>Leotiomycetes</taxon>
        <taxon>Helotiales</taxon>
        <taxon>Sclerotiniaceae</taxon>
        <taxon>Botryotinia</taxon>
    </lineage>
</organism>
<reference evidence="1 2" key="1">
    <citation type="submission" date="2017-12" db="EMBL/GenBank/DDBJ databases">
        <title>Comparative genomics of Botrytis spp.</title>
        <authorList>
            <person name="Valero-Jimenez C.A."/>
            <person name="Tapia P."/>
            <person name="Veloso J."/>
            <person name="Silva-Moreno E."/>
            <person name="Staats M."/>
            <person name="Valdes J.H."/>
            <person name="Van Kan J.A.L."/>
        </authorList>
    </citation>
    <scope>NUCLEOTIDE SEQUENCE [LARGE SCALE GENOMIC DNA]</scope>
    <source>
        <strain evidence="1 2">MUCL11595</strain>
    </source>
</reference>
<name>A0A4Z1IHL0_9HELO</name>
<evidence type="ECO:0000313" key="1">
    <source>
        <dbReference type="EMBL" id="TGO58660.1"/>
    </source>
</evidence>
<accession>A0A4Z1IHL0</accession>
<proteinExistence type="predicted"/>
<protein>
    <submittedName>
        <fullName evidence="1">Uncharacterized protein</fullName>
    </submittedName>
</protein>
<gene>
    <name evidence="1" type="ORF">BCON_0052g00040</name>
</gene>